<dbReference type="InterPro" id="IPR000719">
    <property type="entry name" value="Prot_kinase_dom"/>
</dbReference>
<dbReference type="EMBL" id="VEPZ02000167">
    <property type="protein sequence ID" value="KAE8732377.1"/>
    <property type="molecule type" value="Genomic_DNA"/>
</dbReference>
<sequence>MLGTRTAYVSERFSLALNLKYGYCMLFLQIGDFRLSRIKRNTLVYGGVQGTLPWMAPELLNGSGTKVDVFSYGISMWEILIGEEPYANMHSDAIISKILIYQYAHSPD</sequence>
<dbReference type="GO" id="GO:0005737">
    <property type="term" value="C:cytoplasm"/>
    <property type="evidence" value="ECO:0007669"/>
    <property type="project" value="TreeGrafter"/>
</dbReference>
<name>A0A6A3CV30_HIBSY</name>
<comment type="caution">
    <text evidence="2">The sequence shown here is derived from an EMBL/GenBank/DDBJ whole genome shotgun (WGS) entry which is preliminary data.</text>
</comment>
<evidence type="ECO:0000259" key="1">
    <source>
        <dbReference type="PROSITE" id="PS50011"/>
    </source>
</evidence>
<protein>
    <recommendedName>
        <fullName evidence="1">Protein kinase domain-containing protein</fullName>
    </recommendedName>
</protein>
<gene>
    <name evidence="2" type="ORF">F3Y22_tig00002237pilonHSYRG02010</name>
</gene>
<dbReference type="PANTHER" id="PTHR23257">
    <property type="entry name" value="SERINE-THREONINE PROTEIN KINASE"/>
    <property type="match status" value="1"/>
</dbReference>
<evidence type="ECO:0000313" key="2">
    <source>
        <dbReference type="EMBL" id="KAE8732377.1"/>
    </source>
</evidence>
<proteinExistence type="predicted"/>
<keyword evidence="3" id="KW-1185">Reference proteome</keyword>
<reference evidence="2" key="1">
    <citation type="submission" date="2019-09" db="EMBL/GenBank/DDBJ databases">
        <title>Draft genome information of white flower Hibiscus syriacus.</title>
        <authorList>
            <person name="Kim Y.-M."/>
        </authorList>
    </citation>
    <scope>NUCLEOTIDE SEQUENCE [LARGE SCALE GENOMIC DNA]</scope>
    <source>
        <strain evidence="2">YM2019G1</strain>
    </source>
</reference>
<dbReference type="PANTHER" id="PTHR23257:SF842">
    <property type="entry name" value="KINASE SUPERFAMILY WITH OCTICOSAPEPTIDE_PHOX_BEM1P DOMAIN-CONTAINING PROTEIN"/>
    <property type="match status" value="1"/>
</dbReference>
<dbReference type="PROSITE" id="PS50011">
    <property type="entry name" value="PROTEIN_KINASE_DOM"/>
    <property type="match status" value="1"/>
</dbReference>
<dbReference type="Pfam" id="PF07714">
    <property type="entry name" value="PK_Tyr_Ser-Thr"/>
    <property type="match status" value="1"/>
</dbReference>
<evidence type="ECO:0000313" key="3">
    <source>
        <dbReference type="Proteomes" id="UP000436088"/>
    </source>
</evidence>
<dbReference type="InterPro" id="IPR001245">
    <property type="entry name" value="Ser-Thr/Tyr_kinase_cat_dom"/>
</dbReference>
<accession>A0A6A3CV30</accession>
<dbReference type="GO" id="GO:0004672">
    <property type="term" value="F:protein kinase activity"/>
    <property type="evidence" value="ECO:0007669"/>
    <property type="project" value="InterPro"/>
</dbReference>
<dbReference type="Proteomes" id="UP000436088">
    <property type="component" value="Unassembled WGS sequence"/>
</dbReference>
<dbReference type="InterPro" id="IPR011009">
    <property type="entry name" value="Kinase-like_dom_sf"/>
</dbReference>
<dbReference type="Gene3D" id="1.10.510.10">
    <property type="entry name" value="Transferase(Phosphotransferase) domain 1"/>
    <property type="match status" value="1"/>
</dbReference>
<organism evidence="2 3">
    <name type="scientific">Hibiscus syriacus</name>
    <name type="common">Rose of Sharon</name>
    <dbReference type="NCBI Taxonomy" id="106335"/>
    <lineage>
        <taxon>Eukaryota</taxon>
        <taxon>Viridiplantae</taxon>
        <taxon>Streptophyta</taxon>
        <taxon>Embryophyta</taxon>
        <taxon>Tracheophyta</taxon>
        <taxon>Spermatophyta</taxon>
        <taxon>Magnoliopsida</taxon>
        <taxon>eudicotyledons</taxon>
        <taxon>Gunneridae</taxon>
        <taxon>Pentapetalae</taxon>
        <taxon>rosids</taxon>
        <taxon>malvids</taxon>
        <taxon>Malvales</taxon>
        <taxon>Malvaceae</taxon>
        <taxon>Malvoideae</taxon>
        <taxon>Hibiscus</taxon>
    </lineage>
</organism>
<dbReference type="GO" id="GO:0005524">
    <property type="term" value="F:ATP binding"/>
    <property type="evidence" value="ECO:0007669"/>
    <property type="project" value="InterPro"/>
</dbReference>
<feature type="domain" description="Protein kinase" evidence="1">
    <location>
        <begin position="1"/>
        <end position="108"/>
    </location>
</feature>
<dbReference type="AlphaFoldDB" id="A0A6A3CV30"/>
<dbReference type="InterPro" id="IPR050167">
    <property type="entry name" value="Ser_Thr_protein_kinase"/>
</dbReference>
<dbReference type="GO" id="GO:0007165">
    <property type="term" value="P:signal transduction"/>
    <property type="evidence" value="ECO:0007669"/>
    <property type="project" value="TreeGrafter"/>
</dbReference>
<dbReference type="SUPFAM" id="SSF56112">
    <property type="entry name" value="Protein kinase-like (PK-like)"/>
    <property type="match status" value="1"/>
</dbReference>